<evidence type="ECO:0000313" key="2">
    <source>
        <dbReference type="EMBL" id="QEH34861.1"/>
    </source>
</evidence>
<keyword evidence="1" id="KW-1133">Transmembrane helix</keyword>
<feature type="transmembrane region" description="Helical" evidence="1">
    <location>
        <begin position="56"/>
        <end position="80"/>
    </location>
</feature>
<dbReference type="AlphaFoldDB" id="A0A5B9W478"/>
<organism evidence="2 3">
    <name type="scientific">Aquisphaera giovannonii</name>
    <dbReference type="NCBI Taxonomy" id="406548"/>
    <lineage>
        <taxon>Bacteria</taxon>
        <taxon>Pseudomonadati</taxon>
        <taxon>Planctomycetota</taxon>
        <taxon>Planctomycetia</taxon>
        <taxon>Isosphaerales</taxon>
        <taxon>Isosphaeraceae</taxon>
        <taxon>Aquisphaera</taxon>
    </lineage>
</organism>
<protein>
    <submittedName>
        <fullName evidence="2">Uncharacterized protein</fullName>
    </submittedName>
</protein>
<dbReference type="RefSeq" id="WP_148594729.1">
    <property type="nucleotide sequence ID" value="NZ_CP042997.1"/>
</dbReference>
<dbReference type="Proteomes" id="UP000324233">
    <property type="component" value="Chromosome"/>
</dbReference>
<dbReference type="EMBL" id="CP042997">
    <property type="protein sequence ID" value="QEH34861.1"/>
    <property type="molecule type" value="Genomic_DNA"/>
</dbReference>
<dbReference type="SUPFAM" id="SSF57783">
    <property type="entry name" value="Zinc beta-ribbon"/>
    <property type="match status" value="1"/>
</dbReference>
<evidence type="ECO:0000313" key="3">
    <source>
        <dbReference type="Proteomes" id="UP000324233"/>
    </source>
</evidence>
<proteinExistence type="predicted"/>
<keyword evidence="1" id="KW-0472">Membrane</keyword>
<feature type="transmembrane region" description="Helical" evidence="1">
    <location>
        <begin position="20"/>
        <end position="44"/>
    </location>
</feature>
<accession>A0A5B9W478</accession>
<name>A0A5B9W478_9BACT</name>
<reference evidence="2 3" key="1">
    <citation type="submission" date="2019-08" db="EMBL/GenBank/DDBJ databases">
        <title>Deep-cultivation of Planctomycetes and their phenomic and genomic characterization uncovers novel biology.</title>
        <authorList>
            <person name="Wiegand S."/>
            <person name="Jogler M."/>
            <person name="Boedeker C."/>
            <person name="Pinto D."/>
            <person name="Vollmers J."/>
            <person name="Rivas-Marin E."/>
            <person name="Kohn T."/>
            <person name="Peeters S.H."/>
            <person name="Heuer A."/>
            <person name="Rast P."/>
            <person name="Oberbeckmann S."/>
            <person name="Bunk B."/>
            <person name="Jeske O."/>
            <person name="Meyerdierks A."/>
            <person name="Storesund J.E."/>
            <person name="Kallscheuer N."/>
            <person name="Luecker S."/>
            <person name="Lage O.M."/>
            <person name="Pohl T."/>
            <person name="Merkel B.J."/>
            <person name="Hornburger P."/>
            <person name="Mueller R.-W."/>
            <person name="Bruemmer F."/>
            <person name="Labrenz M."/>
            <person name="Spormann A.M."/>
            <person name="Op den Camp H."/>
            <person name="Overmann J."/>
            <person name="Amann R."/>
            <person name="Jetten M.S.M."/>
            <person name="Mascher T."/>
            <person name="Medema M.H."/>
            <person name="Devos D.P."/>
            <person name="Kaster A.-K."/>
            <person name="Ovreas L."/>
            <person name="Rohde M."/>
            <person name="Galperin M.Y."/>
            <person name="Jogler C."/>
        </authorList>
    </citation>
    <scope>NUCLEOTIDE SEQUENCE [LARGE SCALE GENOMIC DNA]</scope>
    <source>
        <strain evidence="2 3">OJF2</strain>
    </source>
</reference>
<keyword evidence="1" id="KW-0812">Transmembrane</keyword>
<keyword evidence="3" id="KW-1185">Reference proteome</keyword>
<sequence>MRDTARRRIRRLAARLPDGVVILCILFLSLLAVCSLTAVIALALSQLLRLAGGDEGWLLVVQGLFVVIGIALALAMLVLFCHVLSFLDEMVGTPCPNCRRRELEWRSGSWKYGEPPAYLDYACSHCGARFRRLHGGQGVLSELEQVS</sequence>
<evidence type="ECO:0000256" key="1">
    <source>
        <dbReference type="SAM" id="Phobius"/>
    </source>
</evidence>
<dbReference type="KEGG" id="agv:OJF2_34060"/>
<gene>
    <name evidence="2" type="ORF">OJF2_34060</name>
</gene>